<dbReference type="RefSeq" id="WP_104207337.1">
    <property type="nucleotide sequence ID" value="NZ_PHHC01000136.1"/>
</dbReference>
<name>A0A2S5R736_9PROT</name>
<evidence type="ECO:0000313" key="1">
    <source>
        <dbReference type="EMBL" id="PPE03149.1"/>
    </source>
</evidence>
<evidence type="ECO:0000313" key="2">
    <source>
        <dbReference type="Proteomes" id="UP000239425"/>
    </source>
</evidence>
<dbReference type="AlphaFoldDB" id="A0A2S5R736"/>
<dbReference type="OrthoDB" id="9801758at2"/>
<dbReference type="Proteomes" id="UP000239425">
    <property type="component" value="Unassembled WGS sequence"/>
</dbReference>
<dbReference type="PANTHER" id="PTHR34704">
    <property type="entry name" value="ATPASE"/>
    <property type="match status" value="1"/>
</dbReference>
<accession>A0A2S5R736</accession>
<protein>
    <submittedName>
        <fullName evidence="1">Uncharacterized protein</fullName>
    </submittedName>
</protein>
<gene>
    <name evidence="1" type="ORF">HCUR_01425</name>
</gene>
<proteinExistence type="predicted"/>
<sequence length="209" mass="23873">MQLSHYDTYNLLSIVGDVPWYLEQFNPGVAADDNIKQLAFEKNSLLVTEFDRIFHDLFNAKGATYKKILESLKDGARTLSKIKQSIKFAHSGTLSKMIDHFIVAGFVVKQYLWSFKTAEPLKQSWYRISDLYMRFYLKVIKPNLGATEDGGFDQVPLSTMPGVKTHMGLHLESLLMQNRHLLLQKLGILLIDIVRSSPYIQTKTTTQQG</sequence>
<dbReference type="EMBL" id="PHHC01000136">
    <property type="protein sequence ID" value="PPE03149.1"/>
    <property type="molecule type" value="Genomic_DNA"/>
</dbReference>
<comment type="caution">
    <text evidence="1">The sequence shown here is derived from an EMBL/GenBank/DDBJ whole genome shotgun (WGS) entry which is preliminary data.</text>
</comment>
<reference evidence="1 2" key="1">
    <citation type="submission" date="2017-11" db="EMBL/GenBank/DDBJ databases">
        <title>Comparative genomic analysis of Holospora spp., intranuclear symbionts of paramecia.</title>
        <authorList>
            <person name="Garushyants S.K."/>
            <person name="Beliavskaya A."/>
            <person name="Malko D.B."/>
            <person name="Logacheva M.D."/>
            <person name="Rautian M.S."/>
            <person name="Gelfand M.S."/>
        </authorList>
    </citation>
    <scope>NUCLEOTIDE SEQUENCE [LARGE SCALE GENOMIC DNA]</scope>
    <source>
        <strain evidence="2">02AZ16</strain>
    </source>
</reference>
<dbReference type="PANTHER" id="PTHR34704:SF2">
    <property type="entry name" value="ATPASE"/>
    <property type="match status" value="1"/>
</dbReference>
<organism evidence="1 2">
    <name type="scientific">Holospora curviuscula</name>
    <dbReference type="NCBI Taxonomy" id="1082868"/>
    <lineage>
        <taxon>Bacteria</taxon>
        <taxon>Pseudomonadati</taxon>
        <taxon>Pseudomonadota</taxon>
        <taxon>Alphaproteobacteria</taxon>
        <taxon>Holosporales</taxon>
        <taxon>Holosporaceae</taxon>
        <taxon>Holospora</taxon>
    </lineage>
</organism>
<keyword evidence="2" id="KW-1185">Reference proteome</keyword>